<protein>
    <submittedName>
        <fullName evidence="1">Uncharacterized protein</fullName>
    </submittedName>
</protein>
<proteinExistence type="predicted"/>
<dbReference type="Proteomes" id="UP001221898">
    <property type="component" value="Unassembled WGS sequence"/>
</dbReference>
<dbReference type="AlphaFoldDB" id="A0AAD7SGY1"/>
<sequence>MPETAGLLALDLRNCESESSIDCSSDRLGGSVKKEKQEHVSNGASRCRTTCDVDESLSRQAGVQGCGWGLFDLGRSAAPENSIKRVTRYQGSETATTARYPNEVFCLPHQTPNP</sequence>
<evidence type="ECO:0000313" key="2">
    <source>
        <dbReference type="Proteomes" id="UP001221898"/>
    </source>
</evidence>
<accession>A0AAD7SGY1</accession>
<evidence type="ECO:0000313" key="1">
    <source>
        <dbReference type="EMBL" id="KAJ8402394.1"/>
    </source>
</evidence>
<name>A0AAD7SGY1_9TELE</name>
<keyword evidence="2" id="KW-1185">Reference proteome</keyword>
<dbReference type="EMBL" id="JAINUG010000064">
    <property type="protein sequence ID" value="KAJ8402394.1"/>
    <property type="molecule type" value="Genomic_DNA"/>
</dbReference>
<gene>
    <name evidence="1" type="ORF">AAFF_G00368830</name>
</gene>
<organism evidence="1 2">
    <name type="scientific">Aldrovandia affinis</name>
    <dbReference type="NCBI Taxonomy" id="143900"/>
    <lineage>
        <taxon>Eukaryota</taxon>
        <taxon>Metazoa</taxon>
        <taxon>Chordata</taxon>
        <taxon>Craniata</taxon>
        <taxon>Vertebrata</taxon>
        <taxon>Euteleostomi</taxon>
        <taxon>Actinopterygii</taxon>
        <taxon>Neopterygii</taxon>
        <taxon>Teleostei</taxon>
        <taxon>Notacanthiformes</taxon>
        <taxon>Halosauridae</taxon>
        <taxon>Aldrovandia</taxon>
    </lineage>
</organism>
<reference evidence="1" key="1">
    <citation type="journal article" date="2023" name="Science">
        <title>Genome structures resolve the early diversification of teleost fishes.</title>
        <authorList>
            <person name="Parey E."/>
            <person name="Louis A."/>
            <person name="Montfort J."/>
            <person name="Bouchez O."/>
            <person name="Roques C."/>
            <person name="Iampietro C."/>
            <person name="Lluch J."/>
            <person name="Castinel A."/>
            <person name="Donnadieu C."/>
            <person name="Desvignes T."/>
            <person name="Floi Bucao C."/>
            <person name="Jouanno E."/>
            <person name="Wen M."/>
            <person name="Mejri S."/>
            <person name="Dirks R."/>
            <person name="Jansen H."/>
            <person name="Henkel C."/>
            <person name="Chen W.J."/>
            <person name="Zahm M."/>
            <person name="Cabau C."/>
            <person name="Klopp C."/>
            <person name="Thompson A.W."/>
            <person name="Robinson-Rechavi M."/>
            <person name="Braasch I."/>
            <person name="Lecointre G."/>
            <person name="Bobe J."/>
            <person name="Postlethwait J.H."/>
            <person name="Berthelot C."/>
            <person name="Roest Crollius H."/>
            <person name="Guiguen Y."/>
        </authorList>
    </citation>
    <scope>NUCLEOTIDE SEQUENCE</scope>
    <source>
        <strain evidence="1">NC1722</strain>
    </source>
</reference>
<comment type="caution">
    <text evidence="1">The sequence shown here is derived from an EMBL/GenBank/DDBJ whole genome shotgun (WGS) entry which is preliminary data.</text>
</comment>